<sequence>MTYWQLTKINLLMIFRNRNALFWNLVIPALLYIGLSLLPIGLILGNTSYSSFLLPGLIALMIMQGGIYTLAYWMTDIKNRGIIRQLAVTPVRKTALILSLMTARSITMILQALLLTLIGTIFFRVQINGALIWIPILVILGGFVFLPIGLLISTFAKSYDAASPLTAAIGLPLTFLGNVFYPIHFLPQSLQIIAKYLPITFLADSLRQVYLSNPTFQDLAYNLYWLLIWIIAIAGLTIWRFKLEE</sequence>
<accession>A0A1F5Q6D6</accession>
<dbReference type="Proteomes" id="UP000177281">
    <property type="component" value="Unassembled WGS sequence"/>
</dbReference>
<comment type="similarity">
    <text evidence="5">Belongs to the ABC-2 integral membrane protein family.</text>
</comment>
<evidence type="ECO:0000256" key="1">
    <source>
        <dbReference type="ARBA" id="ARBA00004141"/>
    </source>
</evidence>
<name>A0A1F5Q6D6_9BACT</name>
<evidence type="ECO:0000256" key="5">
    <source>
        <dbReference type="RuleBase" id="RU361157"/>
    </source>
</evidence>
<keyword evidence="5" id="KW-1003">Cell membrane</keyword>
<keyword evidence="3 5" id="KW-1133">Transmembrane helix</keyword>
<evidence type="ECO:0000256" key="4">
    <source>
        <dbReference type="ARBA" id="ARBA00023136"/>
    </source>
</evidence>
<reference evidence="7 8" key="1">
    <citation type="journal article" date="2016" name="Nat. Commun.">
        <title>Thousands of microbial genomes shed light on interconnected biogeochemical processes in an aquifer system.</title>
        <authorList>
            <person name="Anantharaman K."/>
            <person name="Brown C.T."/>
            <person name="Hug L.A."/>
            <person name="Sharon I."/>
            <person name="Castelle C.J."/>
            <person name="Probst A.J."/>
            <person name="Thomas B.C."/>
            <person name="Singh A."/>
            <person name="Wilkins M.J."/>
            <person name="Karaoz U."/>
            <person name="Brodie E.L."/>
            <person name="Williams K.H."/>
            <person name="Hubbard S.S."/>
            <person name="Banfield J.F."/>
        </authorList>
    </citation>
    <scope>NUCLEOTIDE SEQUENCE [LARGE SCALE GENOMIC DNA]</scope>
</reference>
<dbReference type="PANTHER" id="PTHR43229:SF2">
    <property type="entry name" value="NODULATION PROTEIN J"/>
    <property type="match status" value="1"/>
</dbReference>
<feature type="transmembrane region" description="Helical" evidence="5">
    <location>
        <begin position="223"/>
        <end position="241"/>
    </location>
</feature>
<dbReference type="PRINTS" id="PR00164">
    <property type="entry name" value="ABC2TRNSPORT"/>
</dbReference>
<feature type="transmembrane region" description="Helical" evidence="5">
    <location>
        <begin position="164"/>
        <end position="183"/>
    </location>
</feature>
<feature type="transmembrane region" description="Helical" evidence="5">
    <location>
        <begin position="52"/>
        <end position="74"/>
    </location>
</feature>
<evidence type="ECO:0000313" key="8">
    <source>
        <dbReference type="Proteomes" id="UP000177281"/>
    </source>
</evidence>
<dbReference type="PROSITE" id="PS51012">
    <property type="entry name" value="ABC_TM2"/>
    <property type="match status" value="1"/>
</dbReference>
<evidence type="ECO:0000256" key="3">
    <source>
        <dbReference type="ARBA" id="ARBA00022989"/>
    </source>
</evidence>
<evidence type="ECO:0000313" key="7">
    <source>
        <dbReference type="EMBL" id="OGE97380.1"/>
    </source>
</evidence>
<dbReference type="InterPro" id="IPR013525">
    <property type="entry name" value="ABC2_TM"/>
</dbReference>
<comment type="subcellular location">
    <subcellularLocation>
        <location evidence="5">Cell membrane</location>
        <topology evidence="5">Multi-pass membrane protein</topology>
    </subcellularLocation>
    <subcellularLocation>
        <location evidence="1">Membrane</location>
        <topology evidence="1">Multi-pass membrane protein</topology>
    </subcellularLocation>
</comment>
<feature type="transmembrane region" description="Helical" evidence="5">
    <location>
        <begin position="21"/>
        <end position="46"/>
    </location>
</feature>
<evidence type="ECO:0000256" key="2">
    <source>
        <dbReference type="ARBA" id="ARBA00022692"/>
    </source>
</evidence>
<dbReference type="GO" id="GO:0043190">
    <property type="term" value="C:ATP-binding cassette (ABC) transporter complex"/>
    <property type="evidence" value="ECO:0007669"/>
    <property type="project" value="InterPro"/>
</dbReference>
<keyword evidence="5" id="KW-0813">Transport</keyword>
<proteinExistence type="inferred from homology"/>
<dbReference type="PIRSF" id="PIRSF006648">
    <property type="entry name" value="DrrB"/>
    <property type="match status" value="1"/>
</dbReference>
<comment type="caution">
    <text evidence="7">The sequence shown here is derived from an EMBL/GenBank/DDBJ whole genome shotgun (WGS) entry which is preliminary data.</text>
</comment>
<keyword evidence="4 5" id="KW-0472">Membrane</keyword>
<protein>
    <recommendedName>
        <fullName evidence="5">Transport permease protein</fullName>
    </recommendedName>
</protein>
<feature type="transmembrane region" description="Helical" evidence="5">
    <location>
        <begin position="130"/>
        <end position="152"/>
    </location>
</feature>
<dbReference type="PANTHER" id="PTHR43229">
    <property type="entry name" value="NODULATION PROTEIN J"/>
    <property type="match status" value="1"/>
</dbReference>
<dbReference type="Pfam" id="PF01061">
    <property type="entry name" value="ABC2_membrane"/>
    <property type="match status" value="1"/>
</dbReference>
<dbReference type="InterPro" id="IPR000412">
    <property type="entry name" value="ABC_2_transport"/>
</dbReference>
<dbReference type="STRING" id="1817841.A3B10_02180"/>
<feature type="domain" description="ABC transmembrane type-2" evidence="6">
    <location>
        <begin position="19"/>
        <end position="244"/>
    </location>
</feature>
<evidence type="ECO:0000259" key="6">
    <source>
        <dbReference type="PROSITE" id="PS51012"/>
    </source>
</evidence>
<dbReference type="EMBL" id="MFFB01000001">
    <property type="protein sequence ID" value="OGE97380.1"/>
    <property type="molecule type" value="Genomic_DNA"/>
</dbReference>
<organism evidence="7 8">
    <name type="scientific">Candidatus Doudnabacteria bacterium RIFCSPLOWO2_01_FULL_44_21</name>
    <dbReference type="NCBI Taxonomy" id="1817841"/>
    <lineage>
        <taxon>Bacteria</taxon>
        <taxon>Candidatus Doudnaibacteriota</taxon>
    </lineage>
</organism>
<feature type="transmembrane region" description="Helical" evidence="5">
    <location>
        <begin position="95"/>
        <end position="118"/>
    </location>
</feature>
<gene>
    <name evidence="7" type="ORF">A3B10_02180</name>
</gene>
<dbReference type="InterPro" id="IPR051784">
    <property type="entry name" value="Nod_factor_ABC_transporter"/>
</dbReference>
<dbReference type="AlphaFoldDB" id="A0A1F5Q6D6"/>
<dbReference type="GO" id="GO:0140359">
    <property type="term" value="F:ABC-type transporter activity"/>
    <property type="evidence" value="ECO:0007669"/>
    <property type="project" value="InterPro"/>
</dbReference>
<dbReference type="InterPro" id="IPR047817">
    <property type="entry name" value="ABC2_TM_bact-type"/>
</dbReference>
<keyword evidence="2 5" id="KW-0812">Transmembrane</keyword>